<dbReference type="AlphaFoldDB" id="A0A6N7PFN3"/>
<feature type="domain" description="CAAX prenyl protease 2/Lysostaphin resistance protein A-like" evidence="2">
    <location>
        <begin position="137"/>
        <end position="221"/>
    </location>
</feature>
<accession>A0A6N7PFN3</accession>
<dbReference type="RefSeq" id="WP_153817726.1">
    <property type="nucleotide sequence ID" value="NZ_WJIE01000001.1"/>
</dbReference>
<evidence type="ECO:0000313" key="4">
    <source>
        <dbReference type="Proteomes" id="UP000440224"/>
    </source>
</evidence>
<keyword evidence="3" id="KW-0645">Protease</keyword>
<protein>
    <submittedName>
        <fullName evidence="3">CPBP family intramembrane metalloprotease</fullName>
    </submittedName>
</protein>
<dbReference type="GO" id="GO:0004175">
    <property type="term" value="F:endopeptidase activity"/>
    <property type="evidence" value="ECO:0007669"/>
    <property type="project" value="UniProtKB-ARBA"/>
</dbReference>
<evidence type="ECO:0000259" key="2">
    <source>
        <dbReference type="Pfam" id="PF02517"/>
    </source>
</evidence>
<proteinExistence type="predicted"/>
<keyword evidence="1" id="KW-0472">Membrane</keyword>
<dbReference type="GO" id="GO:0006508">
    <property type="term" value="P:proteolysis"/>
    <property type="evidence" value="ECO:0007669"/>
    <property type="project" value="UniProtKB-KW"/>
</dbReference>
<evidence type="ECO:0000256" key="1">
    <source>
        <dbReference type="SAM" id="Phobius"/>
    </source>
</evidence>
<dbReference type="Proteomes" id="UP000440224">
    <property type="component" value="Unassembled WGS sequence"/>
</dbReference>
<organism evidence="3 4">
    <name type="scientific">Polyangium spumosum</name>
    <dbReference type="NCBI Taxonomy" id="889282"/>
    <lineage>
        <taxon>Bacteria</taxon>
        <taxon>Pseudomonadati</taxon>
        <taxon>Myxococcota</taxon>
        <taxon>Polyangia</taxon>
        <taxon>Polyangiales</taxon>
        <taxon>Polyangiaceae</taxon>
        <taxon>Polyangium</taxon>
    </lineage>
</organism>
<name>A0A6N7PFN3_9BACT</name>
<keyword evidence="3" id="KW-0482">Metalloprotease</keyword>
<dbReference type="OrthoDB" id="5525190at2"/>
<keyword evidence="1" id="KW-1133">Transmembrane helix</keyword>
<dbReference type="InterPro" id="IPR003675">
    <property type="entry name" value="Rce1/LyrA-like_dom"/>
</dbReference>
<dbReference type="GO" id="GO:0080120">
    <property type="term" value="P:CAAX-box protein maturation"/>
    <property type="evidence" value="ECO:0007669"/>
    <property type="project" value="UniProtKB-ARBA"/>
</dbReference>
<evidence type="ECO:0000313" key="3">
    <source>
        <dbReference type="EMBL" id="MRG90863.1"/>
    </source>
</evidence>
<feature type="transmembrane region" description="Helical" evidence="1">
    <location>
        <begin position="134"/>
        <end position="155"/>
    </location>
</feature>
<reference evidence="3 4" key="1">
    <citation type="submission" date="2019-10" db="EMBL/GenBank/DDBJ databases">
        <title>A soil myxobacterium in the family Polyangiaceae.</title>
        <authorList>
            <person name="Li Y."/>
            <person name="Wang J."/>
        </authorList>
    </citation>
    <scope>NUCLEOTIDE SEQUENCE [LARGE SCALE GENOMIC DNA]</scope>
    <source>
        <strain evidence="3 4">DSM 14734</strain>
    </source>
</reference>
<feature type="transmembrane region" description="Helical" evidence="1">
    <location>
        <begin position="96"/>
        <end position="114"/>
    </location>
</feature>
<feature type="transmembrane region" description="Helical" evidence="1">
    <location>
        <begin position="57"/>
        <end position="75"/>
    </location>
</feature>
<dbReference type="Pfam" id="PF02517">
    <property type="entry name" value="Rce1-like"/>
    <property type="match status" value="1"/>
</dbReference>
<dbReference type="EMBL" id="WJIE01000001">
    <property type="protein sequence ID" value="MRG90863.1"/>
    <property type="molecule type" value="Genomic_DNA"/>
</dbReference>
<comment type="caution">
    <text evidence="3">The sequence shown here is derived from an EMBL/GenBank/DDBJ whole genome shotgun (WGS) entry which is preliminary data.</text>
</comment>
<dbReference type="GO" id="GO:0008237">
    <property type="term" value="F:metallopeptidase activity"/>
    <property type="evidence" value="ECO:0007669"/>
    <property type="project" value="UniProtKB-KW"/>
</dbReference>
<gene>
    <name evidence="3" type="ORF">GF068_02850</name>
</gene>
<keyword evidence="3" id="KW-0378">Hydrolase</keyword>
<keyword evidence="1" id="KW-0812">Transmembrane</keyword>
<sequence length="244" mass="25499">MQGAGTTSRPSSLSRGVLAFAVACALLALLRFEGSALGGALVRPLGTLLDPRIQRQAGWVLAHVILLLVFPLVLARLGLGQRPADLGLGIGELRRWAAPTLALLPLVVIGAAVLSRAPGVAAHYRTHTAGISGVFGWIGWIGMWGAAFFAWEFFFRGLLVVGLARDLGGPAAVVLHLVPFTLVHVGKPALEVLLTLPGGLLFGALALRSRSMLGPFLLHWTLGASLDLFVARSVSALPSPPHGS</sequence>
<keyword evidence="4" id="KW-1185">Reference proteome</keyword>